<dbReference type="AlphaFoldDB" id="A0A074KVY9"/>
<name>A0A074KVY9_9BACT</name>
<evidence type="ECO:0000313" key="3">
    <source>
        <dbReference type="Proteomes" id="UP000027821"/>
    </source>
</evidence>
<feature type="signal peptide" evidence="1">
    <location>
        <begin position="1"/>
        <end position="22"/>
    </location>
</feature>
<comment type="caution">
    <text evidence="2">The sequence shown here is derived from an EMBL/GenBank/DDBJ whole genome shotgun (WGS) entry which is preliminary data.</text>
</comment>
<gene>
    <name evidence="2" type="ORF">EL17_08205</name>
</gene>
<reference evidence="2 3" key="1">
    <citation type="submission" date="2014-04" db="EMBL/GenBank/DDBJ databases">
        <title>Characterization and application of a salt tolerant electro-active bacterium.</title>
        <authorList>
            <person name="Yang L."/>
            <person name="Wei S."/>
            <person name="Tay Q.X.M."/>
        </authorList>
    </citation>
    <scope>NUCLEOTIDE SEQUENCE [LARGE SCALE GENOMIC DNA]</scope>
    <source>
        <strain evidence="2 3">LY1</strain>
    </source>
</reference>
<proteinExistence type="predicted"/>
<dbReference type="Proteomes" id="UP000027821">
    <property type="component" value="Unassembled WGS sequence"/>
</dbReference>
<keyword evidence="3" id="KW-1185">Reference proteome</keyword>
<protein>
    <recommendedName>
        <fullName evidence="4">Outer membrane protein beta-barrel domain-containing protein</fullName>
    </recommendedName>
</protein>
<evidence type="ECO:0008006" key="4">
    <source>
        <dbReference type="Google" id="ProtNLM"/>
    </source>
</evidence>
<accession>A0A074KVY9</accession>
<dbReference type="EMBL" id="JMIH01000016">
    <property type="protein sequence ID" value="KEO74116.1"/>
    <property type="molecule type" value="Genomic_DNA"/>
</dbReference>
<dbReference type="RefSeq" id="WP_051719903.1">
    <property type="nucleotide sequence ID" value="NZ_JMIH01000016.1"/>
</dbReference>
<organism evidence="2 3">
    <name type="scientific">Anditalea andensis</name>
    <dbReference type="NCBI Taxonomy" id="1048983"/>
    <lineage>
        <taxon>Bacteria</taxon>
        <taxon>Pseudomonadati</taxon>
        <taxon>Bacteroidota</taxon>
        <taxon>Cytophagia</taxon>
        <taxon>Cytophagales</taxon>
        <taxon>Cytophagaceae</taxon>
        <taxon>Anditalea</taxon>
    </lineage>
</organism>
<keyword evidence="1" id="KW-0732">Signal</keyword>
<feature type="chain" id="PRO_5001697071" description="Outer membrane protein beta-barrel domain-containing protein" evidence="1">
    <location>
        <begin position="23"/>
        <end position="193"/>
    </location>
</feature>
<evidence type="ECO:0000313" key="2">
    <source>
        <dbReference type="EMBL" id="KEO74116.1"/>
    </source>
</evidence>
<evidence type="ECO:0000256" key="1">
    <source>
        <dbReference type="SAM" id="SignalP"/>
    </source>
</evidence>
<dbReference type="eggNOG" id="ENOG5033S2U">
    <property type="taxonomic scope" value="Bacteria"/>
</dbReference>
<sequence>MIKRLLISFIGFVLFPVFTATAQEKIPTQSVYVELGGAGLPFSFNYDFRFDKEKVDSWGMRVGAGGYALSGGDSFFSLPIMANKLIGKAPHYFEIGAGATLIAFKTASYSYCSDGYYDQNGNFICNNYIISPNDETSFILDINGSPSLMGTFNIGYRKIPIDGGFTWRINISPIFNDNGFWPLWLGVSFGYAF</sequence>